<dbReference type="RefSeq" id="WP_011734046.1">
    <property type="nucleotide sequence ID" value="NC_008609.1"/>
</dbReference>
<dbReference type="InterPro" id="IPR036890">
    <property type="entry name" value="HATPase_C_sf"/>
</dbReference>
<dbReference type="Gene3D" id="3.30.565.10">
    <property type="entry name" value="Histidine kinase-like ATPase, C-terminal domain"/>
    <property type="match status" value="1"/>
</dbReference>
<dbReference type="CDD" id="cd00082">
    <property type="entry name" value="HisKA"/>
    <property type="match status" value="1"/>
</dbReference>
<accession>A1AK61</accession>
<protein>
    <recommendedName>
        <fullName evidence="3">histidine kinase</fullName>
        <ecNumber evidence="3">2.7.13.3</ecNumber>
    </recommendedName>
</protein>
<dbReference type="Gene3D" id="3.30.450.20">
    <property type="entry name" value="PAS domain"/>
    <property type="match status" value="1"/>
</dbReference>
<dbReference type="GO" id="GO:0006355">
    <property type="term" value="P:regulation of DNA-templated transcription"/>
    <property type="evidence" value="ECO:0007669"/>
    <property type="project" value="InterPro"/>
</dbReference>
<evidence type="ECO:0000313" key="15">
    <source>
        <dbReference type="Proteomes" id="UP000006732"/>
    </source>
</evidence>
<feature type="transmembrane region" description="Helical" evidence="9">
    <location>
        <begin position="78"/>
        <end position="95"/>
    </location>
</feature>
<evidence type="ECO:0000259" key="11">
    <source>
        <dbReference type="PROSITE" id="PS50112"/>
    </source>
</evidence>
<dbReference type="InterPro" id="IPR036097">
    <property type="entry name" value="HisK_dim/P_sf"/>
</dbReference>
<comment type="catalytic activity">
    <reaction evidence="1">
        <text>ATP + protein L-histidine = ADP + protein N-phospho-L-histidine.</text>
        <dbReference type="EC" id="2.7.13.3"/>
    </reaction>
</comment>
<reference evidence="14 15" key="1">
    <citation type="submission" date="2006-10" db="EMBL/GenBank/DDBJ databases">
        <title>Complete sequence of chromosome of Pelobacter propionicus DSM 2379.</title>
        <authorList>
            <consortium name="US DOE Joint Genome Institute"/>
            <person name="Copeland A."/>
            <person name="Lucas S."/>
            <person name="Lapidus A."/>
            <person name="Barry K."/>
            <person name="Detter J.C."/>
            <person name="Glavina del Rio T."/>
            <person name="Hammon N."/>
            <person name="Israni S."/>
            <person name="Dalin E."/>
            <person name="Tice H."/>
            <person name="Pitluck S."/>
            <person name="Saunders E."/>
            <person name="Brettin T."/>
            <person name="Bruce D."/>
            <person name="Han C."/>
            <person name="Tapia R."/>
            <person name="Schmutz J."/>
            <person name="Larimer F."/>
            <person name="Land M."/>
            <person name="Hauser L."/>
            <person name="Kyrpides N."/>
            <person name="Kim E."/>
            <person name="Lovley D."/>
            <person name="Richardson P."/>
        </authorList>
    </citation>
    <scope>NUCLEOTIDE SEQUENCE [LARGE SCALE GENOMIC DNA]</scope>
    <source>
        <strain evidence="15">DSM 2379 / NBRC 103807 / OttBd1</strain>
    </source>
</reference>
<dbReference type="GO" id="GO:0016020">
    <property type="term" value="C:membrane"/>
    <property type="evidence" value="ECO:0007669"/>
    <property type="project" value="UniProtKB-SubCell"/>
</dbReference>
<dbReference type="AlphaFoldDB" id="A1AK61"/>
<dbReference type="PANTHER" id="PTHR42878">
    <property type="entry name" value="TWO-COMPONENT HISTIDINE KINASE"/>
    <property type="match status" value="1"/>
</dbReference>
<dbReference type="PROSITE" id="PS50109">
    <property type="entry name" value="HIS_KIN"/>
    <property type="match status" value="1"/>
</dbReference>
<feature type="transmembrane region" description="Helical" evidence="9">
    <location>
        <begin position="350"/>
        <end position="368"/>
    </location>
</feature>
<dbReference type="InterPro" id="IPR003594">
    <property type="entry name" value="HATPase_dom"/>
</dbReference>
<dbReference type="STRING" id="338966.Ppro_0091"/>
<feature type="domain" description="PAS" evidence="11">
    <location>
        <begin position="476"/>
        <end position="546"/>
    </location>
</feature>
<evidence type="ECO:0000256" key="4">
    <source>
        <dbReference type="ARBA" id="ARBA00022553"/>
    </source>
</evidence>
<dbReference type="EC" id="2.7.13.3" evidence="3"/>
<dbReference type="Gene3D" id="1.10.287.130">
    <property type="match status" value="1"/>
</dbReference>
<feature type="domain" description="Histidine kinase" evidence="10">
    <location>
        <begin position="619"/>
        <end position="851"/>
    </location>
</feature>
<feature type="transmembrane region" description="Helical" evidence="9">
    <location>
        <begin position="37"/>
        <end position="66"/>
    </location>
</feature>
<dbReference type="Pfam" id="PF00989">
    <property type="entry name" value="PAS"/>
    <property type="match status" value="1"/>
</dbReference>
<feature type="domain" description="PAC" evidence="12">
    <location>
        <begin position="549"/>
        <end position="601"/>
    </location>
</feature>
<organism evidence="14 15">
    <name type="scientific">Pelobacter propionicus (strain DSM 2379 / NBRC 103807 / OttBd1)</name>
    <dbReference type="NCBI Taxonomy" id="338966"/>
    <lineage>
        <taxon>Bacteria</taxon>
        <taxon>Pseudomonadati</taxon>
        <taxon>Thermodesulfobacteriota</taxon>
        <taxon>Desulfuromonadia</taxon>
        <taxon>Desulfuromonadales</taxon>
        <taxon>Desulfuromonadaceae</taxon>
        <taxon>Pelobacter</taxon>
    </lineage>
</organism>
<dbReference type="PROSITE" id="PS50885">
    <property type="entry name" value="HAMP"/>
    <property type="match status" value="1"/>
</dbReference>
<dbReference type="OrthoDB" id="5499652at2"/>
<evidence type="ECO:0000256" key="7">
    <source>
        <dbReference type="ARBA" id="ARBA00023136"/>
    </source>
</evidence>
<feature type="transmembrane region" description="Helical" evidence="9">
    <location>
        <begin position="138"/>
        <end position="158"/>
    </location>
</feature>
<dbReference type="PROSITE" id="PS50112">
    <property type="entry name" value="PAS"/>
    <property type="match status" value="1"/>
</dbReference>
<evidence type="ECO:0000256" key="8">
    <source>
        <dbReference type="SAM" id="Coils"/>
    </source>
</evidence>
<keyword evidence="7 9" id="KW-0472">Membrane</keyword>
<dbReference type="HOGENOM" id="CLU_016375_0_0_7"/>
<dbReference type="GO" id="GO:0007234">
    <property type="term" value="P:osmosensory signaling via phosphorelay pathway"/>
    <property type="evidence" value="ECO:0007669"/>
    <property type="project" value="TreeGrafter"/>
</dbReference>
<sequence length="854" mass="94787">MNWRPRKRNSLGSYLLLAALICAGFAGNFFAPPLYLGFGYLFGSIFVLMVLRLFGIGWGVLAGLVASSATIHTFGHPYAMAWLCAEPLFVGWLLVKGRTRNIILFDAVYWPLVGAPLIWFFFRFVMQVDAAVSLAAMLLFWITGITNALLASLLQTHLPSLARFAVPESRHLVPIHQLIFNVLMAAVLIPAVVILVIHGRSVESSALRDLECDLEKSLRAGVHGVGLRLHGQGASAEELRRILLAARHKPFNRLTLVDGEGRVIVATDDGGPGRGELFRGCPEDVPSSGGNGGLAHCTDEVSSAQLPGERHRSTIFSISMEVGQGSRRRMIAETSFAPYQPLLVSQCTGALALALGLNMLALAIAMYTSRRLAAPLMHLSRITTDLPERILDGTDAPLPESTVAEIDRLSSNFRAMSNALADRFQEITLYSETLETRVRERTRELIRANDKLERENVERTQTEQQRDQLLDELVNQLRFLQKIIDAIPNPIFYRDLNGVYQGCNRAFEENWGLSREEIVGKTVRDLFPEETVRMLQSSDRDSLGKLGAEVIESQLCYADGKNHEVIIYTSTYDDTKGNPAGVVGSVVDITLRKNAEAERDRLVVELQQKNKELEGIVYVASHDLRSPLVNIQGFSRKLLKSCGELESLLAGEMDDEQRRRLEWILKESIPKSLGFVTGSVEKMDAILKGLLRLSRLGRAALCFDTLDMQSIMEKIADSMAYQIDTAGARVEIQRLGPCVADAGQISQVFSNLLDNAIKYRSPDRPLHVRISSQEFEEGIRYCVEDNGIGIPRDQQEAIWEIFHRLDPDSCQGEGLGLTLARRIVARLGGSIWVESTEGEGSCFYVVLRKPAQQV</sequence>
<dbReference type="CDD" id="cd00130">
    <property type="entry name" value="PAS"/>
    <property type="match status" value="1"/>
</dbReference>
<evidence type="ECO:0000259" key="10">
    <source>
        <dbReference type="PROSITE" id="PS50109"/>
    </source>
</evidence>
<comment type="subcellular location">
    <subcellularLocation>
        <location evidence="2">Membrane</location>
    </subcellularLocation>
</comment>
<evidence type="ECO:0000313" key="14">
    <source>
        <dbReference type="EMBL" id="ABK97731.1"/>
    </source>
</evidence>
<dbReference type="SUPFAM" id="SSF47384">
    <property type="entry name" value="Homodimeric domain of signal transducing histidine kinase"/>
    <property type="match status" value="1"/>
</dbReference>
<evidence type="ECO:0000256" key="9">
    <source>
        <dbReference type="SAM" id="Phobius"/>
    </source>
</evidence>
<keyword evidence="6 14" id="KW-0418">Kinase</keyword>
<evidence type="ECO:0000259" key="12">
    <source>
        <dbReference type="PROSITE" id="PS50113"/>
    </source>
</evidence>
<dbReference type="SUPFAM" id="SSF55785">
    <property type="entry name" value="PYP-like sensor domain (PAS domain)"/>
    <property type="match status" value="1"/>
</dbReference>
<feature type="transmembrane region" description="Helical" evidence="9">
    <location>
        <begin position="12"/>
        <end position="31"/>
    </location>
</feature>
<dbReference type="GO" id="GO:0000156">
    <property type="term" value="F:phosphorelay response regulator activity"/>
    <property type="evidence" value="ECO:0007669"/>
    <property type="project" value="TreeGrafter"/>
</dbReference>
<dbReference type="SMART" id="SM00387">
    <property type="entry name" value="HATPase_c"/>
    <property type="match status" value="1"/>
</dbReference>
<dbReference type="InterPro" id="IPR000014">
    <property type="entry name" value="PAS"/>
</dbReference>
<dbReference type="KEGG" id="ppd:Ppro_0091"/>
<dbReference type="eggNOG" id="COG4251">
    <property type="taxonomic scope" value="Bacteria"/>
</dbReference>
<dbReference type="InterPro" id="IPR013767">
    <property type="entry name" value="PAS_fold"/>
</dbReference>
<keyword evidence="9" id="KW-0812">Transmembrane</keyword>
<dbReference type="NCBIfam" id="TIGR00229">
    <property type="entry name" value="sensory_box"/>
    <property type="match status" value="1"/>
</dbReference>
<dbReference type="Proteomes" id="UP000006732">
    <property type="component" value="Chromosome"/>
</dbReference>
<dbReference type="InterPro" id="IPR035965">
    <property type="entry name" value="PAS-like_dom_sf"/>
</dbReference>
<dbReference type="GO" id="GO:0000155">
    <property type="term" value="F:phosphorelay sensor kinase activity"/>
    <property type="evidence" value="ECO:0007669"/>
    <property type="project" value="InterPro"/>
</dbReference>
<keyword evidence="8" id="KW-0175">Coiled coil</keyword>
<keyword evidence="5 14" id="KW-0808">Transferase</keyword>
<dbReference type="SMART" id="SM00091">
    <property type="entry name" value="PAS"/>
    <property type="match status" value="1"/>
</dbReference>
<keyword evidence="4" id="KW-0597">Phosphoprotein</keyword>
<feature type="transmembrane region" description="Helical" evidence="9">
    <location>
        <begin position="107"/>
        <end position="126"/>
    </location>
</feature>
<evidence type="ECO:0000259" key="13">
    <source>
        <dbReference type="PROSITE" id="PS50885"/>
    </source>
</evidence>
<evidence type="ECO:0000256" key="2">
    <source>
        <dbReference type="ARBA" id="ARBA00004370"/>
    </source>
</evidence>
<evidence type="ECO:0000256" key="1">
    <source>
        <dbReference type="ARBA" id="ARBA00000085"/>
    </source>
</evidence>
<dbReference type="FunFam" id="3.30.565.10:FF:000006">
    <property type="entry name" value="Sensor histidine kinase WalK"/>
    <property type="match status" value="1"/>
</dbReference>
<feature type="coiled-coil region" evidence="8">
    <location>
        <begin position="435"/>
        <end position="472"/>
    </location>
</feature>
<feature type="transmembrane region" description="Helical" evidence="9">
    <location>
        <begin position="178"/>
        <end position="198"/>
    </location>
</feature>
<evidence type="ECO:0000256" key="5">
    <source>
        <dbReference type="ARBA" id="ARBA00022679"/>
    </source>
</evidence>
<dbReference type="PROSITE" id="PS50113">
    <property type="entry name" value="PAC"/>
    <property type="match status" value="1"/>
</dbReference>
<keyword evidence="9" id="KW-1133">Transmembrane helix</keyword>
<dbReference type="Pfam" id="PF02518">
    <property type="entry name" value="HATPase_c"/>
    <property type="match status" value="1"/>
</dbReference>
<dbReference type="InterPro" id="IPR004358">
    <property type="entry name" value="Sig_transdc_His_kin-like_C"/>
</dbReference>
<dbReference type="eggNOG" id="COG4191">
    <property type="taxonomic scope" value="Bacteria"/>
</dbReference>
<dbReference type="PANTHER" id="PTHR42878:SF15">
    <property type="entry name" value="BACTERIOPHYTOCHROME"/>
    <property type="match status" value="1"/>
</dbReference>
<feature type="domain" description="HAMP" evidence="13">
    <location>
        <begin position="370"/>
        <end position="425"/>
    </location>
</feature>
<dbReference type="EMBL" id="CP000482">
    <property type="protein sequence ID" value="ABK97731.1"/>
    <property type="molecule type" value="Genomic_DNA"/>
</dbReference>
<dbReference type="InterPro" id="IPR005467">
    <property type="entry name" value="His_kinase_dom"/>
</dbReference>
<evidence type="ECO:0000256" key="3">
    <source>
        <dbReference type="ARBA" id="ARBA00012438"/>
    </source>
</evidence>
<dbReference type="InterPro" id="IPR050351">
    <property type="entry name" value="BphY/WalK/GraS-like"/>
</dbReference>
<keyword evidence="15" id="KW-1185">Reference proteome</keyword>
<dbReference type="Gene3D" id="6.10.340.10">
    <property type="match status" value="1"/>
</dbReference>
<dbReference type="InterPro" id="IPR003661">
    <property type="entry name" value="HisK_dim/P_dom"/>
</dbReference>
<dbReference type="PRINTS" id="PR00344">
    <property type="entry name" value="BCTRLSENSOR"/>
</dbReference>
<gene>
    <name evidence="14" type="ordered locus">Ppro_0091</name>
</gene>
<proteinExistence type="predicted"/>
<dbReference type="InterPro" id="IPR003660">
    <property type="entry name" value="HAMP_dom"/>
</dbReference>
<name>A1AK61_PELPD</name>
<evidence type="ECO:0000256" key="6">
    <source>
        <dbReference type="ARBA" id="ARBA00022777"/>
    </source>
</evidence>
<dbReference type="SUPFAM" id="SSF55874">
    <property type="entry name" value="ATPase domain of HSP90 chaperone/DNA topoisomerase II/histidine kinase"/>
    <property type="match status" value="1"/>
</dbReference>
<dbReference type="InterPro" id="IPR000700">
    <property type="entry name" value="PAS-assoc_C"/>
</dbReference>
<dbReference type="GO" id="GO:0030295">
    <property type="term" value="F:protein kinase activator activity"/>
    <property type="evidence" value="ECO:0007669"/>
    <property type="project" value="TreeGrafter"/>
</dbReference>